<dbReference type="Proteomes" id="UP001281614">
    <property type="component" value="Unassembled WGS sequence"/>
</dbReference>
<organism evidence="2 3">
    <name type="scientific">Colletotrichum kahawae</name>
    <name type="common">Coffee berry disease fungus</name>
    <dbReference type="NCBI Taxonomy" id="34407"/>
    <lineage>
        <taxon>Eukaryota</taxon>
        <taxon>Fungi</taxon>
        <taxon>Dikarya</taxon>
        <taxon>Ascomycota</taxon>
        <taxon>Pezizomycotina</taxon>
        <taxon>Sordariomycetes</taxon>
        <taxon>Hypocreomycetidae</taxon>
        <taxon>Glomerellales</taxon>
        <taxon>Glomerellaceae</taxon>
        <taxon>Colletotrichum</taxon>
        <taxon>Colletotrichum gloeosporioides species complex</taxon>
    </lineage>
</organism>
<dbReference type="AlphaFoldDB" id="A0AAD9YU32"/>
<evidence type="ECO:0000313" key="3">
    <source>
        <dbReference type="Proteomes" id="UP001281614"/>
    </source>
</evidence>
<feature type="compositionally biased region" description="Basic residues" evidence="1">
    <location>
        <begin position="98"/>
        <end position="113"/>
    </location>
</feature>
<gene>
    <name evidence="2" type="ORF">CKAH01_03164</name>
</gene>
<proteinExistence type="predicted"/>
<dbReference type="EMBL" id="VYYT01000013">
    <property type="protein sequence ID" value="KAK2778208.1"/>
    <property type="molecule type" value="Genomic_DNA"/>
</dbReference>
<feature type="region of interest" description="Disordered" evidence="1">
    <location>
        <begin position="163"/>
        <end position="184"/>
    </location>
</feature>
<reference evidence="2" key="1">
    <citation type="submission" date="2023-02" db="EMBL/GenBank/DDBJ databases">
        <title>Colletotrichum kahawae CIFC_Que2 genome sequencing and assembly.</title>
        <authorList>
            <person name="Baroncelli R."/>
        </authorList>
    </citation>
    <scope>NUCLEOTIDE SEQUENCE</scope>
    <source>
        <strain evidence="2">CIFC_Que2</strain>
    </source>
</reference>
<sequence length="462" mass="50831">MDNFHSEAILQDRLTNGRISTLNPVEELAYNSFTAAENPICRVSSRAQHNKHRAKDKQHRGREVDGMVAYFERKETPPNELLPVIPTEAPVSSTHRGFGTHRKSDHLDRRRKADRTPTESFERGLALRADEARLRPQSSGPLSLSALIPRTSSMATSYVSWSTSEQTQPLMPRACNGRDASSTPETIRNRLRETGVFNGTGKSMSGRETSAVSVEKSKSRERLCVDTDMSARPCRDSHQASPVQLGIIRYQDKGVMTAADLPPLPNDQLEVKLAELPSNGHNSACDRGVSSSKGSVDIQQLLSPMVAADNSDQNGQGVSSKLTPDQRNEQGLIANHVAEQMPVDIVPTTTSTQTPTGAKQPQLHVPVPDDDICGSGDSMEAVAPARERADEAFCKLSTTIERPGRNLESREAALRSQQAQHSRPLSVKNCRSANLEVTKRMLSVHRCLYRKNRVSETMAVTR</sequence>
<name>A0AAD9YU32_COLKA</name>
<evidence type="ECO:0000313" key="2">
    <source>
        <dbReference type="EMBL" id="KAK2778208.1"/>
    </source>
</evidence>
<feature type="compositionally biased region" description="Polar residues" evidence="1">
    <location>
        <begin position="200"/>
        <end position="212"/>
    </location>
</feature>
<protein>
    <submittedName>
        <fullName evidence="2">Uncharacterized protein</fullName>
    </submittedName>
</protein>
<comment type="caution">
    <text evidence="2">The sequence shown here is derived from an EMBL/GenBank/DDBJ whole genome shotgun (WGS) entry which is preliminary data.</text>
</comment>
<feature type="region of interest" description="Disordered" evidence="1">
    <location>
        <begin position="90"/>
        <end position="121"/>
    </location>
</feature>
<keyword evidence="3" id="KW-1185">Reference proteome</keyword>
<evidence type="ECO:0000256" key="1">
    <source>
        <dbReference type="SAM" id="MobiDB-lite"/>
    </source>
</evidence>
<accession>A0AAD9YU32</accession>
<feature type="region of interest" description="Disordered" evidence="1">
    <location>
        <begin position="196"/>
        <end position="215"/>
    </location>
</feature>